<keyword evidence="8 13" id="KW-0378">Hydrolase</keyword>
<comment type="similarity">
    <text evidence="4 13">In the N-terminal section; belongs to the cytidine and deoxycytidylate deaminase family.</text>
</comment>
<feature type="binding site" evidence="15">
    <location>
        <position position="173"/>
    </location>
    <ligand>
        <name>substrate</name>
    </ligand>
</feature>
<sequence length="368" mass="40009">MSIWSKEDSTFMAQAIRLAEKGLYTTDPNPRVGCVLVKDGFVVGKGFHVRAGEPHAEVYALNEAGEKAKGATAYVTLEPCSHLGRTPPCAEGLINAGVTRVVAAMQDPNPLVAGRGLQMLADAGVEVESGLLEAQARALNPGFIKRMECGRPFVRLKMAMSLDGRTAMQSGESQWITGASARQDVQRLRGRSSAIITGIGSVQLDDPALTVRTLIDEQTEASHYRQPIRCVLDATGKMSATANILKQPGRTLWFTQGERSMPGAEVISAEVLDGKIDLSWLLTFLAETEQCNEVLVETGAQLAGSFIEQNLVDELIIYMAPTLLGSSARPLLNLPLHNMQQQKRLHLLDVRQLGEDCRFTYRFSTEAA</sequence>
<dbReference type="PIRSF" id="PIRSF006769">
    <property type="entry name" value="RibD"/>
    <property type="match status" value="1"/>
</dbReference>
<feature type="binding site" evidence="15">
    <location>
        <position position="175"/>
    </location>
    <ligand>
        <name>NADP(+)</name>
        <dbReference type="ChEBI" id="CHEBI:58349"/>
    </ligand>
</feature>
<organism evidence="18 19">
    <name type="scientific">Neptunomonas concharum</name>
    <dbReference type="NCBI Taxonomy" id="1031538"/>
    <lineage>
        <taxon>Bacteria</taxon>
        <taxon>Pseudomonadati</taxon>
        <taxon>Pseudomonadota</taxon>
        <taxon>Gammaproteobacteria</taxon>
        <taxon>Oceanospirillales</taxon>
        <taxon>Oceanospirillaceae</taxon>
        <taxon>Neptunomonas</taxon>
    </lineage>
</organism>
<keyword evidence="19" id="KW-1185">Reference proteome</keyword>
<keyword evidence="6 13" id="KW-0686">Riboflavin biosynthesis</keyword>
<dbReference type="EMBL" id="CP043869">
    <property type="protein sequence ID" value="QEQ95552.1"/>
    <property type="molecule type" value="Genomic_DNA"/>
</dbReference>
<keyword evidence="10 13" id="KW-0521">NADP</keyword>
<dbReference type="InterPro" id="IPR002734">
    <property type="entry name" value="RibDG_C"/>
</dbReference>
<evidence type="ECO:0000256" key="4">
    <source>
        <dbReference type="ARBA" id="ARBA00005259"/>
    </source>
</evidence>
<keyword evidence="11 13" id="KW-0560">Oxidoreductase</keyword>
<evidence type="ECO:0000256" key="11">
    <source>
        <dbReference type="ARBA" id="ARBA00023002"/>
    </source>
</evidence>
<dbReference type="EC" id="3.5.4.26" evidence="13"/>
<feature type="binding site" evidence="15">
    <location>
        <position position="212"/>
    </location>
    <ligand>
        <name>substrate</name>
    </ligand>
</feature>
<keyword evidence="9 13" id="KW-0862">Zinc</keyword>
<dbReference type="InterPro" id="IPR011549">
    <property type="entry name" value="RibD_C"/>
</dbReference>
<dbReference type="EC" id="1.1.1.193" evidence="13"/>
<comment type="similarity">
    <text evidence="5 13">In the C-terminal section; belongs to the HTP reductase family.</text>
</comment>
<comment type="catalytic activity">
    <reaction evidence="13">
        <text>5-amino-6-(5-phospho-D-ribitylamino)uracil + NADP(+) = 5-amino-6-(5-phospho-D-ribosylamino)uracil + NADPH + H(+)</text>
        <dbReference type="Rhea" id="RHEA:17845"/>
        <dbReference type="ChEBI" id="CHEBI:15378"/>
        <dbReference type="ChEBI" id="CHEBI:57783"/>
        <dbReference type="ChEBI" id="CHEBI:58349"/>
        <dbReference type="ChEBI" id="CHEBI:58421"/>
        <dbReference type="ChEBI" id="CHEBI:58453"/>
        <dbReference type="EC" id="1.1.1.193"/>
    </reaction>
</comment>
<comment type="catalytic activity">
    <reaction evidence="13">
        <text>2,5-diamino-6-hydroxy-4-(5-phosphoribosylamino)-pyrimidine + H2O + H(+) = 5-amino-6-(5-phospho-D-ribosylamino)uracil + NH4(+)</text>
        <dbReference type="Rhea" id="RHEA:21868"/>
        <dbReference type="ChEBI" id="CHEBI:15377"/>
        <dbReference type="ChEBI" id="CHEBI:15378"/>
        <dbReference type="ChEBI" id="CHEBI:28938"/>
        <dbReference type="ChEBI" id="CHEBI:58453"/>
        <dbReference type="ChEBI" id="CHEBI:58614"/>
        <dbReference type="EC" id="3.5.4.26"/>
    </reaction>
</comment>
<feature type="binding site" evidence="15">
    <location>
        <begin position="299"/>
        <end position="305"/>
    </location>
    <ligand>
        <name>NADP(+)</name>
        <dbReference type="ChEBI" id="CHEBI:58349"/>
    </ligand>
</feature>
<evidence type="ECO:0000256" key="6">
    <source>
        <dbReference type="ARBA" id="ARBA00022619"/>
    </source>
</evidence>
<comment type="function">
    <text evidence="1 13">Converts 2,5-diamino-6-(ribosylamino)-4(3h)-pyrimidinone 5'-phosphate into 5-amino-6-(ribosylamino)-2,4(1h,3h)-pyrimidinedione 5'-phosphate.</text>
</comment>
<dbReference type="Proteomes" id="UP000324760">
    <property type="component" value="Chromosome"/>
</dbReference>
<evidence type="ECO:0000256" key="16">
    <source>
        <dbReference type="PIRSR" id="PIRSR006769-3"/>
    </source>
</evidence>
<comment type="pathway">
    <text evidence="2 13">Cofactor biosynthesis; riboflavin biosynthesis; 5-amino-6-(D-ribitylamino)uracil from GTP: step 2/4.</text>
</comment>
<dbReference type="PROSITE" id="PS00903">
    <property type="entry name" value="CYT_DCMP_DEAMINASES_1"/>
    <property type="match status" value="1"/>
</dbReference>
<dbReference type="PANTHER" id="PTHR38011">
    <property type="entry name" value="DIHYDROFOLATE REDUCTASE FAMILY PROTEIN (AFU_ORTHOLOGUE AFUA_8G06820)"/>
    <property type="match status" value="1"/>
</dbReference>
<dbReference type="SUPFAM" id="SSF53597">
    <property type="entry name" value="Dihydrofolate reductase-like"/>
    <property type="match status" value="1"/>
</dbReference>
<dbReference type="NCBIfam" id="TIGR00326">
    <property type="entry name" value="eubact_ribD"/>
    <property type="match status" value="1"/>
</dbReference>
<feature type="domain" description="CMP/dCMP-type deaminase" evidence="17">
    <location>
        <begin position="6"/>
        <end position="128"/>
    </location>
</feature>
<feature type="binding site" evidence="16">
    <location>
        <position position="89"/>
    </location>
    <ligand>
        <name>Zn(2+)</name>
        <dbReference type="ChEBI" id="CHEBI:29105"/>
        <note>catalytic</note>
    </ligand>
</feature>
<feature type="binding site" evidence="16">
    <location>
        <position position="80"/>
    </location>
    <ligand>
        <name>Zn(2+)</name>
        <dbReference type="ChEBI" id="CHEBI:29105"/>
        <note>catalytic</note>
    </ligand>
</feature>
<dbReference type="RefSeq" id="WP_138986256.1">
    <property type="nucleotide sequence ID" value="NZ_CP043869.1"/>
</dbReference>
<dbReference type="InterPro" id="IPR004794">
    <property type="entry name" value="Eubact_RibD"/>
</dbReference>
<comment type="pathway">
    <text evidence="3 13">Cofactor biosynthesis; riboflavin biosynthesis; 5-amino-6-(D-ribitylamino)uracil from GTP: step 3/4.</text>
</comment>
<evidence type="ECO:0000313" key="19">
    <source>
        <dbReference type="Proteomes" id="UP000324760"/>
    </source>
</evidence>
<feature type="active site" description="Proton donor" evidence="14">
    <location>
        <position position="57"/>
    </location>
</feature>
<evidence type="ECO:0000256" key="15">
    <source>
        <dbReference type="PIRSR" id="PIRSR006769-2"/>
    </source>
</evidence>
<evidence type="ECO:0000256" key="3">
    <source>
        <dbReference type="ARBA" id="ARBA00004910"/>
    </source>
</evidence>
<dbReference type="OrthoDB" id="9800865at2"/>
<dbReference type="CDD" id="cd01284">
    <property type="entry name" value="Riboflavin_deaminase-reductase"/>
    <property type="match status" value="1"/>
</dbReference>
<dbReference type="SUPFAM" id="SSF53927">
    <property type="entry name" value="Cytidine deaminase-like"/>
    <property type="match status" value="1"/>
</dbReference>
<feature type="binding site" evidence="15">
    <location>
        <position position="297"/>
    </location>
    <ligand>
        <name>substrate</name>
    </ligand>
</feature>
<gene>
    <name evidence="18" type="primary">ribD</name>
    <name evidence="18" type="ORF">F0U83_01880</name>
</gene>
<name>A0A5P1R8D2_9GAMM</name>
<evidence type="ECO:0000256" key="5">
    <source>
        <dbReference type="ARBA" id="ARBA00007417"/>
    </source>
</evidence>
<dbReference type="Gene3D" id="3.40.140.10">
    <property type="entry name" value="Cytidine Deaminase, domain 2"/>
    <property type="match status" value="1"/>
</dbReference>
<dbReference type="GO" id="GO:0008835">
    <property type="term" value="F:diaminohydroxyphosphoribosylaminopyrimidine deaminase activity"/>
    <property type="evidence" value="ECO:0007669"/>
    <property type="project" value="UniProtKB-EC"/>
</dbReference>
<evidence type="ECO:0000256" key="14">
    <source>
        <dbReference type="PIRSR" id="PIRSR006769-1"/>
    </source>
</evidence>
<dbReference type="InterPro" id="IPR024072">
    <property type="entry name" value="DHFR-like_dom_sf"/>
</dbReference>
<reference evidence="18 19" key="1">
    <citation type="journal article" date="2019" name="Biochem. Eng. J.">
        <title>Metabolic engineering of the marine bacteria Neptunomonas concharum for the production of acetoin and meso-2,3-butanediol from acetate.</title>
        <authorList>
            <person name="Li W."/>
            <person name="Pu N."/>
            <person name="Liu C.-X."/>
            <person name="Yuan Q.-P."/>
            <person name="Li Z.-J."/>
        </authorList>
    </citation>
    <scope>NUCLEOTIDE SEQUENCE [LARGE SCALE GENOMIC DNA]</scope>
    <source>
        <strain evidence="18 19">JCM17730</strain>
    </source>
</reference>
<evidence type="ECO:0000259" key="17">
    <source>
        <dbReference type="PROSITE" id="PS51747"/>
    </source>
</evidence>
<accession>A0A5P1R8D2</accession>
<dbReference type="GO" id="GO:0050661">
    <property type="term" value="F:NADP binding"/>
    <property type="evidence" value="ECO:0007669"/>
    <property type="project" value="InterPro"/>
</dbReference>
<evidence type="ECO:0000256" key="13">
    <source>
        <dbReference type="PIRNR" id="PIRNR006769"/>
    </source>
</evidence>
<dbReference type="FunFam" id="3.40.140.10:FF:000025">
    <property type="entry name" value="Riboflavin biosynthesis protein RibD"/>
    <property type="match status" value="1"/>
</dbReference>
<feature type="binding site" evidence="15">
    <location>
        <position position="159"/>
    </location>
    <ligand>
        <name>NADP(+)</name>
        <dbReference type="ChEBI" id="CHEBI:58349"/>
    </ligand>
</feature>
<protein>
    <recommendedName>
        <fullName evidence="13">Riboflavin biosynthesis protein RibD</fullName>
    </recommendedName>
    <domain>
        <recommendedName>
            <fullName evidence="13">Diaminohydroxyphosphoribosylaminopyrimidine deaminase</fullName>
            <shortName evidence="13">DRAP deaminase</shortName>
            <ecNumber evidence="13">3.5.4.26</ecNumber>
        </recommendedName>
        <alternativeName>
            <fullName evidence="13">Riboflavin-specific deaminase</fullName>
        </alternativeName>
    </domain>
    <domain>
        <recommendedName>
            <fullName evidence="13">5-amino-6-(5-phosphoribosylamino)uracil reductase</fullName>
            <ecNumber evidence="13">1.1.1.193</ecNumber>
        </recommendedName>
        <alternativeName>
            <fullName evidence="13">HTP reductase</fullName>
        </alternativeName>
    </domain>
</protein>
<evidence type="ECO:0000256" key="12">
    <source>
        <dbReference type="ARBA" id="ARBA00023268"/>
    </source>
</evidence>
<dbReference type="NCBIfam" id="TIGR00227">
    <property type="entry name" value="ribD_Cterm"/>
    <property type="match status" value="1"/>
</dbReference>
<evidence type="ECO:0000256" key="2">
    <source>
        <dbReference type="ARBA" id="ARBA00004882"/>
    </source>
</evidence>
<dbReference type="Pfam" id="PF00383">
    <property type="entry name" value="dCMP_cyt_deam_1"/>
    <property type="match status" value="1"/>
</dbReference>
<dbReference type="Gene3D" id="3.40.430.10">
    <property type="entry name" value="Dihydrofolate Reductase, subunit A"/>
    <property type="match status" value="1"/>
</dbReference>
<keyword evidence="7 13" id="KW-0479">Metal-binding</keyword>
<evidence type="ECO:0000256" key="1">
    <source>
        <dbReference type="ARBA" id="ARBA00002151"/>
    </source>
</evidence>
<dbReference type="PANTHER" id="PTHR38011:SF7">
    <property type="entry name" value="2,5-DIAMINO-6-RIBOSYLAMINO-4(3H)-PYRIMIDINONE 5'-PHOSPHATE REDUCTASE"/>
    <property type="match status" value="1"/>
</dbReference>
<feature type="binding site" evidence="15">
    <location>
        <position position="209"/>
    </location>
    <ligand>
        <name>substrate</name>
    </ligand>
</feature>
<dbReference type="InterPro" id="IPR002125">
    <property type="entry name" value="CMP_dCMP_dom"/>
</dbReference>
<feature type="binding site" evidence="15">
    <location>
        <position position="205"/>
    </location>
    <ligand>
        <name>NADP(+)</name>
        <dbReference type="ChEBI" id="CHEBI:58349"/>
    </ligand>
</feature>
<evidence type="ECO:0000313" key="18">
    <source>
        <dbReference type="EMBL" id="QEQ95552.1"/>
    </source>
</evidence>
<dbReference type="GO" id="GO:0009231">
    <property type="term" value="P:riboflavin biosynthetic process"/>
    <property type="evidence" value="ECO:0007669"/>
    <property type="project" value="UniProtKB-UniPathway"/>
</dbReference>
<dbReference type="GO" id="GO:0008270">
    <property type="term" value="F:zinc ion binding"/>
    <property type="evidence" value="ECO:0007669"/>
    <property type="project" value="InterPro"/>
</dbReference>
<evidence type="ECO:0000256" key="8">
    <source>
        <dbReference type="ARBA" id="ARBA00022801"/>
    </source>
</evidence>
<dbReference type="Pfam" id="PF01872">
    <property type="entry name" value="RibD_C"/>
    <property type="match status" value="1"/>
</dbReference>
<evidence type="ECO:0000256" key="9">
    <source>
        <dbReference type="ARBA" id="ARBA00022833"/>
    </source>
</evidence>
<feature type="binding site" evidence="16">
    <location>
        <position position="55"/>
    </location>
    <ligand>
        <name>Zn(2+)</name>
        <dbReference type="ChEBI" id="CHEBI:29105"/>
        <note>catalytic</note>
    </ligand>
</feature>
<dbReference type="InterPro" id="IPR016193">
    <property type="entry name" value="Cytidine_deaminase-like"/>
</dbReference>
<dbReference type="InterPro" id="IPR050765">
    <property type="entry name" value="Riboflavin_Biosynth_HTPR"/>
</dbReference>
<feature type="binding site" evidence="15">
    <location>
        <position position="189"/>
    </location>
    <ligand>
        <name>substrate</name>
    </ligand>
</feature>
<keyword evidence="12" id="KW-0511">Multifunctional enzyme</keyword>
<dbReference type="GO" id="GO:0008703">
    <property type="term" value="F:5-amino-6-(5-phosphoribosylamino)uracil reductase activity"/>
    <property type="evidence" value="ECO:0007669"/>
    <property type="project" value="UniProtKB-EC"/>
</dbReference>
<dbReference type="AlphaFoldDB" id="A0A5P1R8D2"/>
<dbReference type="UniPathway" id="UPA00275">
    <property type="reaction ID" value="UER00401"/>
</dbReference>
<dbReference type="KEGG" id="ncu:F0U83_01880"/>
<evidence type="ECO:0000256" key="10">
    <source>
        <dbReference type="ARBA" id="ARBA00022857"/>
    </source>
</evidence>
<dbReference type="InterPro" id="IPR016192">
    <property type="entry name" value="APOBEC/CMP_deaminase_Zn-bd"/>
</dbReference>
<evidence type="ECO:0000256" key="7">
    <source>
        <dbReference type="ARBA" id="ARBA00022723"/>
    </source>
</evidence>
<proteinExistence type="inferred from homology"/>
<dbReference type="PROSITE" id="PS51747">
    <property type="entry name" value="CYT_DCMP_DEAMINASES_2"/>
    <property type="match status" value="1"/>
</dbReference>
<comment type="cofactor">
    <cofactor evidence="13 16">
        <name>Zn(2+)</name>
        <dbReference type="ChEBI" id="CHEBI:29105"/>
    </cofactor>
    <text evidence="13 16">Binds 1 zinc ion.</text>
</comment>